<dbReference type="EC" id="2.3.1.-" evidence="5"/>
<dbReference type="GeneID" id="98296719"/>
<dbReference type="SUPFAM" id="SSF51161">
    <property type="entry name" value="Trimeric LpxA-like enzymes"/>
    <property type="match status" value="1"/>
</dbReference>
<organism evidence="7 8">
    <name type="scientific">Bifidobacterium aquikefiri</name>
    <dbReference type="NCBI Taxonomy" id="1653207"/>
    <lineage>
        <taxon>Bacteria</taxon>
        <taxon>Bacillati</taxon>
        <taxon>Actinomycetota</taxon>
        <taxon>Actinomycetes</taxon>
        <taxon>Bifidobacteriales</taxon>
        <taxon>Bifidobacteriaceae</taxon>
        <taxon>Bifidobacterium</taxon>
    </lineage>
</organism>
<keyword evidence="4 5" id="KW-0012">Acyltransferase</keyword>
<sequence>MTTELEHMIAGELYNAADPQLSAMRDRAHALCEDYNRSVEADVQLRSRIQSALLPHMGANGYIAGPVYLDYGDFVTIGEDFYANFDLTILDVCPVTIGDKVMFGPHTSIVTPIHPMRWQDRNIRKAADGSDFDYEYGAPITIGDNCWLATNVTVTGGVTIGEGCVIGAGSMVTHNIPANSFAAGVPCKVIRPITEDDAMSMPHRVPER</sequence>
<dbReference type="SMART" id="SM01266">
    <property type="entry name" value="Mac"/>
    <property type="match status" value="1"/>
</dbReference>
<dbReference type="FunFam" id="2.160.10.10:FF:000025">
    <property type="entry name" value="Hexapeptide-repeat containing-acetyltransferase"/>
    <property type="match status" value="1"/>
</dbReference>
<dbReference type="OrthoDB" id="2643438at2"/>
<comment type="similarity">
    <text evidence="1 5">Belongs to the transferase hexapeptide repeat family.</text>
</comment>
<dbReference type="InterPro" id="IPR001451">
    <property type="entry name" value="Hexapep"/>
</dbReference>
<dbReference type="Proteomes" id="UP000216451">
    <property type="component" value="Unassembled WGS sequence"/>
</dbReference>
<dbReference type="PANTHER" id="PTHR43017">
    <property type="entry name" value="GALACTOSIDE O-ACETYLTRANSFERASE"/>
    <property type="match status" value="1"/>
</dbReference>
<keyword evidence="3" id="KW-0677">Repeat</keyword>
<evidence type="ECO:0000256" key="4">
    <source>
        <dbReference type="ARBA" id="ARBA00023315"/>
    </source>
</evidence>
<accession>A0A261G1Y8</accession>
<evidence type="ECO:0000256" key="5">
    <source>
        <dbReference type="RuleBase" id="RU367021"/>
    </source>
</evidence>
<dbReference type="RefSeq" id="WP_094694635.1">
    <property type="nucleotide sequence ID" value="NZ_JBDNSG010000011.1"/>
</dbReference>
<name>A0A261G1Y8_9BIFI</name>
<dbReference type="PANTHER" id="PTHR43017:SF1">
    <property type="entry name" value="ACETYLTRANSFERASE YJL218W-RELATED"/>
    <property type="match status" value="1"/>
</dbReference>
<dbReference type="Gene3D" id="2.160.10.10">
    <property type="entry name" value="Hexapeptide repeat proteins"/>
    <property type="match status" value="1"/>
</dbReference>
<dbReference type="Pfam" id="PF00132">
    <property type="entry name" value="Hexapep"/>
    <property type="match status" value="1"/>
</dbReference>
<evidence type="ECO:0000256" key="1">
    <source>
        <dbReference type="ARBA" id="ARBA00007274"/>
    </source>
</evidence>
<proteinExistence type="inferred from homology"/>
<evidence type="ECO:0000313" key="7">
    <source>
        <dbReference type="EMBL" id="OZG65454.1"/>
    </source>
</evidence>
<evidence type="ECO:0000256" key="2">
    <source>
        <dbReference type="ARBA" id="ARBA00022679"/>
    </source>
</evidence>
<dbReference type="GO" id="GO:0008870">
    <property type="term" value="F:galactoside O-acetyltransferase activity"/>
    <property type="evidence" value="ECO:0007669"/>
    <property type="project" value="TreeGrafter"/>
</dbReference>
<dbReference type="InterPro" id="IPR024688">
    <property type="entry name" value="Mac_dom"/>
</dbReference>
<feature type="domain" description="Maltose/galactoside acetyltransferase" evidence="6">
    <location>
        <begin position="5"/>
        <end position="59"/>
    </location>
</feature>
<dbReference type="EMBL" id="MWXA01000008">
    <property type="protein sequence ID" value="OZG65454.1"/>
    <property type="molecule type" value="Genomic_DNA"/>
</dbReference>
<protein>
    <recommendedName>
        <fullName evidence="5">Acetyltransferase</fullName>
        <ecNumber evidence="5">2.3.1.-</ecNumber>
    </recommendedName>
</protein>
<evidence type="ECO:0000313" key="8">
    <source>
        <dbReference type="Proteomes" id="UP000216451"/>
    </source>
</evidence>
<reference evidence="7 8" key="1">
    <citation type="journal article" date="2017" name="BMC Genomics">
        <title>Comparative genomic and phylogenomic analyses of the Bifidobacteriaceae family.</title>
        <authorList>
            <person name="Lugli G.A."/>
            <person name="Milani C."/>
            <person name="Turroni F."/>
            <person name="Duranti S."/>
            <person name="Mancabelli L."/>
            <person name="Mangifesta M."/>
            <person name="Ferrario C."/>
            <person name="Modesto M."/>
            <person name="Mattarelli P."/>
            <person name="Jiri K."/>
            <person name="van Sinderen D."/>
            <person name="Ventura M."/>
        </authorList>
    </citation>
    <scope>NUCLEOTIDE SEQUENCE [LARGE SCALE GENOMIC DNA]</scope>
    <source>
        <strain evidence="7 8">LMG 28769</strain>
    </source>
</reference>
<dbReference type="InterPro" id="IPR039369">
    <property type="entry name" value="LacA-like"/>
</dbReference>
<dbReference type="Pfam" id="PF12464">
    <property type="entry name" value="Mac"/>
    <property type="match status" value="1"/>
</dbReference>
<dbReference type="InterPro" id="IPR011004">
    <property type="entry name" value="Trimer_LpxA-like_sf"/>
</dbReference>
<comment type="caution">
    <text evidence="7">The sequence shown here is derived from an EMBL/GenBank/DDBJ whole genome shotgun (WGS) entry which is preliminary data.</text>
</comment>
<dbReference type="CDD" id="cd03357">
    <property type="entry name" value="LbH_MAT_GAT"/>
    <property type="match status" value="1"/>
</dbReference>
<gene>
    <name evidence="7" type="ORF">BAQU_1637</name>
</gene>
<dbReference type="AlphaFoldDB" id="A0A261G1Y8"/>
<keyword evidence="8" id="KW-1185">Reference proteome</keyword>
<keyword evidence="2 5" id="KW-0808">Transferase</keyword>
<evidence type="ECO:0000256" key="3">
    <source>
        <dbReference type="ARBA" id="ARBA00022737"/>
    </source>
</evidence>
<evidence type="ECO:0000259" key="6">
    <source>
        <dbReference type="SMART" id="SM01266"/>
    </source>
</evidence>